<comment type="caution">
    <text evidence="1">The sequence shown here is derived from an EMBL/GenBank/DDBJ whole genome shotgun (WGS) entry which is preliminary data.</text>
</comment>
<organism evidence="1 2">
    <name type="scientific">Gemmobacter lutimaris</name>
    <dbReference type="NCBI Taxonomy" id="2306023"/>
    <lineage>
        <taxon>Bacteria</taxon>
        <taxon>Pseudomonadati</taxon>
        <taxon>Pseudomonadota</taxon>
        <taxon>Alphaproteobacteria</taxon>
        <taxon>Rhodobacterales</taxon>
        <taxon>Paracoccaceae</taxon>
        <taxon>Gemmobacter</taxon>
    </lineage>
</organism>
<keyword evidence="2" id="KW-1185">Reference proteome</keyword>
<sequence length="463" mass="47728">MDLMLSFRLALSASALRGPSWSPRALFPPGTSGLWLDPSQRPALFQDAAGTIPAIAPGDPVGLVHDLGGRGNHASQATADARPTLARHPASGLRQLLPVSTSFAPWSGIAASGVAGAAIGAGGALTMSKLIENTEDRAHYLQYFLTTTVGKAYTLSVVAKAAERSVLQLLLPASAFGSNMAGFFDLTNGASIIRAGASGGAIPLGDGFYRCWVSAPASAEVSVDLQIRAHTTYADTLAGYQGDGVSGLYIDTPQIEVGAAPTPYQAATSVHHVTEAGHGDVWGLRFDGIDDWLATTGLIWGSDAMTVVYAARKLGDATKGVIAEYGLASSDGSWTVGLPGAPGGTWDRYGWAYSRGTSNVGAGIAATNTQYAGPLTMVGSYRARIGTDTLIPRLNGLDLPSATGYQGSSDYASRPLRIGISASGGAPFLGTLYGLLVVNQLLSVTDLARAEAWMAARCGVILP</sequence>
<gene>
    <name evidence="1" type="ORF">D2N39_18530</name>
</gene>
<proteinExistence type="predicted"/>
<dbReference type="AlphaFoldDB" id="A0A398BIZ5"/>
<protein>
    <submittedName>
        <fullName evidence="1">Uncharacterized protein</fullName>
    </submittedName>
</protein>
<evidence type="ECO:0000313" key="2">
    <source>
        <dbReference type="Proteomes" id="UP000266649"/>
    </source>
</evidence>
<name>A0A398BIZ5_9RHOB</name>
<accession>A0A398BIZ5</accession>
<evidence type="ECO:0000313" key="1">
    <source>
        <dbReference type="EMBL" id="RID90362.1"/>
    </source>
</evidence>
<dbReference type="EMBL" id="QXXQ01000014">
    <property type="protein sequence ID" value="RID90362.1"/>
    <property type="molecule type" value="Genomic_DNA"/>
</dbReference>
<dbReference type="Proteomes" id="UP000266649">
    <property type="component" value="Unassembled WGS sequence"/>
</dbReference>
<reference evidence="1 2" key="1">
    <citation type="submission" date="2018-09" db="EMBL/GenBank/DDBJ databases">
        <title>Gemmobacter lutimaris sp. nov., a marine bacterium isolated from tidal flat.</title>
        <authorList>
            <person name="Lee D.W."/>
            <person name="Yoo Y."/>
            <person name="Kim J.-J."/>
            <person name="Kim B.S."/>
        </authorList>
    </citation>
    <scope>NUCLEOTIDE SEQUENCE [LARGE SCALE GENOMIC DNA]</scope>
    <source>
        <strain evidence="1 2">YJ-T1-11</strain>
    </source>
</reference>